<comment type="caution">
    <text evidence="3">The sequence shown here is derived from an EMBL/GenBank/DDBJ whole genome shotgun (WGS) entry which is preliminary data.</text>
</comment>
<dbReference type="InterPro" id="IPR025724">
    <property type="entry name" value="GAG-pre-integrase_dom"/>
</dbReference>
<dbReference type="AlphaFoldDB" id="A0A371G156"/>
<protein>
    <recommendedName>
        <fullName evidence="2">GAG-pre-integrase domain-containing protein</fullName>
    </recommendedName>
</protein>
<feature type="compositionally biased region" description="Polar residues" evidence="1">
    <location>
        <begin position="253"/>
        <end position="268"/>
    </location>
</feature>
<evidence type="ECO:0000313" key="4">
    <source>
        <dbReference type="Proteomes" id="UP000257109"/>
    </source>
</evidence>
<accession>A0A371G156</accession>
<feature type="non-terminal residue" evidence="3">
    <location>
        <position position="1"/>
    </location>
</feature>
<dbReference type="InterPro" id="IPR039537">
    <property type="entry name" value="Retrotran_Ty1/copia-like"/>
</dbReference>
<evidence type="ECO:0000259" key="2">
    <source>
        <dbReference type="Pfam" id="PF13976"/>
    </source>
</evidence>
<dbReference type="PANTHER" id="PTHR42648:SF18">
    <property type="entry name" value="RETROTRANSPOSON, UNCLASSIFIED-LIKE PROTEIN"/>
    <property type="match status" value="1"/>
</dbReference>
<dbReference type="PANTHER" id="PTHR42648">
    <property type="entry name" value="TRANSPOSASE, PUTATIVE-RELATED"/>
    <property type="match status" value="1"/>
</dbReference>
<evidence type="ECO:0000313" key="3">
    <source>
        <dbReference type="EMBL" id="RDX84295.1"/>
    </source>
</evidence>
<dbReference type="GO" id="GO:0006508">
    <property type="term" value="P:proteolysis"/>
    <property type="evidence" value="ECO:0007669"/>
    <property type="project" value="UniProtKB-KW"/>
</dbReference>
<evidence type="ECO:0000256" key="1">
    <source>
        <dbReference type="SAM" id="MobiDB-lite"/>
    </source>
</evidence>
<dbReference type="EMBL" id="QJKJ01007088">
    <property type="protein sequence ID" value="RDX84295.1"/>
    <property type="molecule type" value="Genomic_DNA"/>
</dbReference>
<dbReference type="Proteomes" id="UP000257109">
    <property type="component" value="Unassembled WGS sequence"/>
</dbReference>
<dbReference type="Pfam" id="PF13976">
    <property type="entry name" value="gag_pre-integrs"/>
    <property type="match status" value="1"/>
</dbReference>
<feature type="domain" description="GAG-pre-integrase" evidence="2">
    <location>
        <begin position="36"/>
        <end position="88"/>
    </location>
</feature>
<dbReference type="OrthoDB" id="1626798at2759"/>
<keyword evidence="4" id="KW-1185">Reference proteome</keyword>
<proteinExistence type="predicted"/>
<feature type="region of interest" description="Disordered" evidence="1">
    <location>
        <begin position="240"/>
        <end position="268"/>
    </location>
</feature>
<gene>
    <name evidence="3" type="ORF">CR513_34675</name>
</gene>
<reference evidence="3" key="1">
    <citation type="submission" date="2018-05" db="EMBL/GenBank/DDBJ databases">
        <title>Draft genome of Mucuna pruriens seed.</title>
        <authorList>
            <person name="Nnadi N.E."/>
            <person name="Vos R."/>
            <person name="Hasami M.H."/>
            <person name="Devisetty U.K."/>
            <person name="Aguiy J.C."/>
        </authorList>
    </citation>
    <scope>NUCLEOTIDE SEQUENCE [LARGE SCALE GENOMIC DNA]</scope>
    <source>
        <strain evidence="3">JCA_2017</strain>
    </source>
</reference>
<name>A0A371G156_MUCPR</name>
<sequence>MVKSKGKGIVLVETEKGMTYIKDVSFVPNLKENLLSIVKVDDLWLQHRRFGHFNSQASKLLYQKNMMRDISCLKGNNEAYEGCHFGKQHRLPFSTHKAWRAKNLLEFIHTNIWGPMRTLSFNNNKYFIFFINEFSRMTWYLEAIATKRTTPMSLTNFVRMKELSNNLRSYILQMTSFRGTITQSWRWPIKCLRVFGSIYYIHGIIRSQRATKSTTYKQRSSPSIEMLSVKNIFIPMQQPQEEDEKVVRDPSMLSLSPQQASSVELTSR</sequence>
<organism evidence="3 4">
    <name type="scientific">Mucuna pruriens</name>
    <name type="common">Velvet bean</name>
    <name type="synonym">Dolichos pruriens</name>
    <dbReference type="NCBI Taxonomy" id="157652"/>
    <lineage>
        <taxon>Eukaryota</taxon>
        <taxon>Viridiplantae</taxon>
        <taxon>Streptophyta</taxon>
        <taxon>Embryophyta</taxon>
        <taxon>Tracheophyta</taxon>
        <taxon>Spermatophyta</taxon>
        <taxon>Magnoliopsida</taxon>
        <taxon>eudicotyledons</taxon>
        <taxon>Gunneridae</taxon>
        <taxon>Pentapetalae</taxon>
        <taxon>rosids</taxon>
        <taxon>fabids</taxon>
        <taxon>Fabales</taxon>
        <taxon>Fabaceae</taxon>
        <taxon>Papilionoideae</taxon>
        <taxon>50 kb inversion clade</taxon>
        <taxon>NPAAA clade</taxon>
        <taxon>indigoferoid/millettioid clade</taxon>
        <taxon>Phaseoleae</taxon>
        <taxon>Mucuna</taxon>
    </lineage>
</organism>
<dbReference type="GO" id="GO:0008233">
    <property type="term" value="F:peptidase activity"/>
    <property type="evidence" value="ECO:0007669"/>
    <property type="project" value="UniProtKB-KW"/>
</dbReference>